<dbReference type="EMBL" id="WXXP01000006">
    <property type="protein sequence ID" value="NEK50831.1"/>
    <property type="molecule type" value="Genomic_DNA"/>
</dbReference>
<dbReference type="RefSeq" id="WP_115157185.1">
    <property type="nucleotide sequence ID" value="NZ_WXXP01000006.1"/>
</dbReference>
<evidence type="ECO:0000313" key="1">
    <source>
        <dbReference type="EMBL" id="NEK50831.1"/>
    </source>
</evidence>
<dbReference type="AlphaFoldDB" id="A0A6P0DH56"/>
<evidence type="ECO:0000313" key="2">
    <source>
        <dbReference type="Proteomes" id="UP000471409"/>
    </source>
</evidence>
<name>A0A6P0DH56_RHILE</name>
<comment type="caution">
    <text evidence="1">The sequence shown here is derived from an EMBL/GenBank/DDBJ whole genome shotgun (WGS) entry which is preliminary data.</text>
</comment>
<sequence length="72" mass="7777">MAVSLQQLQAWRDSLLEARLQGVREFRDQNGETVAYKSDAEMARALAAADAAIAAAQAKPVNTILFKTSKGI</sequence>
<dbReference type="Proteomes" id="UP000471409">
    <property type="component" value="Unassembled WGS sequence"/>
</dbReference>
<proteinExistence type="predicted"/>
<dbReference type="NCBIfam" id="NF047331">
    <property type="entry name" value="phage_HTJ"/>
    <property type="match status" value="1"/>
</dbReference>
<protein>
    <submittedName>
        <fullName evidence="1">Uncharacterized protein</fullName>
    </submittedName>
</protein>
<reference evidence="1 2" key="1">
    <citation type="submission" date="2020-01" db="EMBL/GenBank/DDBJ databases">
        <title>Rhizobium genotypes associated with high levels of biological nitrogen fixation by grain legumes in a temperate-maritime cropping system.</title>
        <authorList>
            <person name="Maluk M."/>
            <person name="Francesc Ferrando Molina F."/>
            <person name="Lopez Del Egido L."/>
            <person name="Lafos M."/>
            <person name="Langarica-Fuentes A."/>
            <person name="Gebre Yohannes G."/>
            <person name="Young M.W."/>
            <person name="Martin P."/>
            <person name="Gantlett R."/>
            <person name="Kenicer G."/>
            <person name="Hawes C."/>
            <person name="Begg G.S."/>
            <person name="Quilliam R.S."/>
            <person name="Squire G.R."/>
            <person name="Poole P.S."/>
            <person name="Young P.W."/>
            <person name="Iannetta P.M."/>
            <person name="James E.K."/>
        </authorList>
    </citation>
    <scope>NUCLEOTIDE SEQUENCE [LARGE SCALE GENOMIC DNA]</scope>
    <source>
        <strain evidence="1 2">JHI944</strain>
    </source>
</reference>
<organism evidence="1 2">
    <name type="scientific">Rhizobium leguminosarum</name>
    <dbReference type="NCBI Taxonomy" id="384"/>
    <lineage>
        <taxon>Bacteria</taxon>
        <taxon>Pseudomonadati</taxon>
        <taxon>Pseudomonadota</taxon>
        <taxon>Alphaproteobacteria</taxon>
        <taxon>Hyphomicrobiales</taxon>
        <taxon>Rhizobiaceae</taxon>
        <taxon>Rhizobium/Agrobacterium group</taxon>
        <taxon>Rhizobium</taxon>
    </lineage>
</organism>
<accession>A0A6P0DH56</accession>
<gene>
    <name evidence="1" type="ORF">GUK36_15485</name>
</gene>